<keyword evidence="1" id="KW-0812">Transmembrane</keyword>
<accession>A0A5M9JJW6</accession>
<dbReference type="Proteomes" id="UP000322873">
    <property type="component" value="Unassembled WGS sequence"/>
</dbReference>
<name>A0A5M9JJW6_MONFR</name>
<feature type="transmembrane region" description="Helical" evidence="1">
    <location>
        <begin position="76"/>
        <end position="99"/>
    </location>
</feature>
<proteinExistence type="predicted"/>
<keyword evidence="1" id="KW-0472">Membrane</keyword>
<sequence>MGGSQVNLEEYLVAIVSPLHPKPNIQQRGNREEILKKTNLCPPIQYTERDPRSDFSRLYDLSRSHSSKPWKRRSGWVRGVVMFILMFCPVILPCPGIGIRGVVLN</sequence>
<keyword evidence="1" id="KW-1133">Transmembrane helix</keyword>
<protein>
    <submittedName>
        <fullName evidence="2">Uncharacterized protein</fullName>
    </submittedName>
</protein>
<dbReference type="EMBL" id="VICG01000008">
    <property type="protein sequence ID" value="KAA8569027.1"/>
    <property type="molecule type" value="Genomic_DNA"/>
</dbReference>
<keyword evidence="3" id="KW-1185">Reference proteome</keyword>
<organism evidence="2 3">
    <name type="scientific">Monilinia fructicola</name>
    <name type="common">Brown rot fungus</name>
    <name type="synonym">Ciboria fructicola</name>
    <dbReference type="NCBI Taxonomy" id="38448"/>
    <lineage>
        <taxon>Eukaryota</taxon>
        <taxon>Fungi</taxon>
        <taxon>Dikarya</taxon>
        <taxon>Ascomycota</taxon>
        <taxon>Pezizomycotina</taxon>
        <taxon>Leotiomycetes</taxon>
        <taxon>Helotiales</taxon>
        <taxon>Sclerotiniaceae</taxon>
        <taxon>Monilinia</taxon>
    </lineage>
</organism>
<evidence type="ECO:0000256" key="1">
    <source>
        <dbReference type="SAM" id="Phobius"/>
    </source>
</evidence>
<comment type="caution">
    <text evidence="2">The sequence shown here is derived from an EMBL/GenBank/DDBJ whole genome shotgun (WGS) entry which is preliminary data.</text>
</comment>
<reference evidence="2 3" key="1">
    <citation type="submission" date="2019-06" db="EMBL/GenBank/DDBJ databases">
        <title>Genome Sequence of the Brown Rot Fungal Pathogen Monilinia fructicola.</title>
        <authorList>
            <person name="De Miccolis Angelini R.M."/>
            <person name="Landi L."/>
            <person name="Abate D."/>
            <person name="Pollastro S."/>
            <person name="Romanazzi G."/>
            <person name="Faretra F."/>
        </authorList>
    </citation>
    <scope>NUCLEOTIDE SEQUENCE [LARGE SCALE GENOMIC DNA]</scope>
    <source>
        <strain evidence="2 3">Mfrc123</strain>
    </source>
</reference>
<evidence type="ECO:0000313" key="3">
    <source>
        <dbReference type="Proteomes" id="UP000322873"/>
    </source>
</evidence>
<dbReference type="AlphaFoldDB" id="A0A5M9JJW6"/>
<evidence type="ECO:0000313" key="2">
    <source>
        <dbReference type="EMBL" id="KAA8569027.1"/>
    </source>
</evidence>
<gene>
    <name evidence="2" type="ORF">EYC84_000700</name>
</gene>